<proteinExistence type="predicted"/>
<reference evidence="2 3" key="1">
    <citation type="submission" date="2017-07" db="EMBL/GenBank/DDBJ databases">
        <title>Amycolatopsis antarcticus sp. nov., isolated from the surface of an Antarcticus brown macroalga.</title>
        <authorList>
            <person name="Wang J."/>
            <person name="Leiva S."/>
            <person name="Huang J."/>
            <person name="Huang Y."/>
        </authorList>
    </citation>
    <scope>NUCLEOTIDE SEQUENCE [LARGE SCALE GENOMIC DNA]</scope>
    <source>
        <strain evidence="2 3">AU-G6</strain>
    </source>
</reference>
<dbReference type="SMART" id="SM00530">
    <property type="entry name" value="HTH_XRE"/>
    <property type="match status" value="1"/>
</dbReference>
<protein>
    <submittedName>
        <fullName evidence="2">Transcriptional regulator</fullName>
    </submittedName>
</protein>
<name>A0A263CY61_9PSEU</name>
<dbReference type="EMBL" id="NKYE01000026">
    <property type="protein sequence ID" value="OZM70035.1"/>
    <property type="molecule type" value="Genomic_DNA"/>
</dbReference>
<dbReference type="InterPro" id="IPR001387">
    <property type="entry name" value="Cro/C1-type_HTH"/>
</dbReference>
<dbReference type="PROSITE" id="PS50943">
    <property type="entry name" value="HTH_CROC1"/>
    <property type="match status" value="1"/>
</dbReference>
<dbReference type="CDD" id="cd00093">
    <property type="entry name" value="HTH_XRE"/>
    <property type="match status" value="1"/>
</dbReference>
<dbReference type="OrthoDB" id="4285266at2"/>
<sequence length="265" mass="30046">MRQLGRTLRRLREQAGLNQNEVGDRLRFSNSKMSRVEQGRLSNYHEFLALLDLYGVIVADYNEYLTIFDRANEKGWWRAYGLDDRGFVSIEADASVVRNYELGFVPGLLQTETYIRNSFATARVPLRGERLENQIAVRLRRQLRLTEEPRLTVHALIDESVLRRPICDPGQLRAIAQRAALPNVTVRVLPNDATAHGGLYSNFIVVNFPDAAEPGLAYVEYGFGSVEIEQEQEVRAARLLFDHLTDLALSERDSLALVEQLATGT</sequence>
<dbReference type="Gene3D" id="1.10.260.40">
    <property type="entry name" value="lambda repressor-like DNA-binding domains"/>
    <property type="match status" value="1"/>
</dbReference>
<gene>
    <name evidence="2" type="ORF">CFN78_27265</name>
</gene>
<feature type="domain" description="HTH cro/C1-type" evidence="1">
    <location>
        <begin position="8"/>
        <end position="61"/>
    </location>
</feature>
<organism evidence="2 3">
    <name type="scientific">Amycolatopsis antarctica</name>
    <dbReference type="NCBI Taxonomy" id="1854586"/>
    <lineage>
        <taxon>Bacteria</taxon>
        <taxon>Bacillati</taxon>
        <taxon>Actinomycetota</taxon>
        <taxon>Actinomycetes</taxon>
        <taxon>Pseudonocardiales</taxon>
        <taxon>Pseudonocardiaceae</taxon>
        <taxon>Amycolatopsis</taxon>
    </lineage>
</organism>
<comment type="caution">
    <text evidence="2">The sequence shown here is derived from an EMBL/GenBank/DDBJ whole genome shotgun (WGS) entry which is preliminary data.</text>
</comment>
<evidence type="ECO:0000259" key="1">
    <source>
        <dbReference type="PROSITE" id="PS50943"/>
    </source>
</evidence>
<dbReference type="AlphaFoldDB" id="A0A263CY61"/>
<dbReference type="InterPro" id="IPR043917">
    <property type="entry name" value="DUF5753"/>
</dbReference>
<evidence type="ECO:0000313" key="3">
    <source>
        <dbReference type="Proteomes" id="UP000242444"/>
    </source>
</evidence>
<dbReference type="SUPFAM" id="SSF47413">
    <property type="entry name" value="lambda repressor-like DNA-binding domains"/>
    <property type="match status" value="1"/>
</dbReference>
<evidence type="ECO:0000313" key="2">
    <source>
        <dbReference type="EMBL" id="OZM70035.1"/>
    </source>
</evidence>
<dbReference type="InterPro" id="IPR010982">
    <property type="entry name" value="Lambda_DNA-bd_dom_sf"/>
</dbReference>
<dbReference type="GO" id="GO:0003677">
    <property type="term" value="F:DNA binding"/>
    <property type="evidence" value="ECO:0007669"/>
    <property type="project" value="InterPro"/>
</dbReference>
<dbReference type="InParanoid" id="A0A263CY61"/>
<dbReference type="Pfam" id="PF19054">
    <property type="entry name" value="DUF5753"/>
    <property type="match status" value="1"/>
</dbReference>
<keyword evidence="3" id="KW-1185">Reference proteome</keyword>
<dbReference type="Proteomes" id="UP000242444">
    <property type="component" value="Unassembled WGS sequence"/>
</dbReference>
<dbReference type="Pfam" id="PF13560">
    <property type="entry name" value="HTH_31"/>
    <property type="match status" value="1"/>
</dbReference>
<accession>A0A263CY61</accession>